<name>A0A1W1XTX4_9NEIS</name>
<organism evidence="1 2">
    <name type="scientific">Andreprevotia lacus DSM 23236</name>
    <dbReference type="NCBI Taxonomy" id="1121001"/>
    <lineage>
        <taxon>Bacteria</taxon>
        <taxon>Pseudomonadati</taxon>
        <taxon>Pseudomonadota</taxon>
        <taxon>Betaproteobacteria</taxon>
        <taxon>Neisseriales</taxon>
        <taxon>Chitinibacteraceae</taxon>
        <taxon>Andreprevotia</taxon>
    </lineage>
</organism>
<dbReference type="RefSeq" id="WP_084091439.1">
    <property type="nucleotide sequence ID" value="NZ_FWXD01000016.1"/>
</dbReference>
<dbReference type="EMBL" id="FWXD01000016">
    <property type="protein sequence ID" value="SMC27314.1"/>
    <property type="molecule type" value="Genomic_DNA"/>
</dbReference>
<gene>
    <name evidence="1" type="ORF">SAMN02745857_02811</name>
</gene>
<keyword evidence="2" id="KW-1185">Reference proteome</keyword>
<accession>A0A1W1XTX4</accession>
<sequence length="171" mass="18748">MTIPTWQTAQHLLADFDGAATEIFLIGLPISQLPAVIAVLSALPALEVLAHAGETLATGSPFDRQWQARLESIPSHACQHALRSACGSAQHLQIYLWLDPGEGWLELELVFWNDMTFPAGLCIDEYEQRLQALCAIVEQCRSGVPGTSCILTAEHNGPTSELEKHVHAVRW</sequence>
<protein>
    <submittedName>
        <fullName evidence="1">Uncharacterized protein</fullName>
    </submittedName>
</protein>
<reference evidence="1 2" key="1">
    <citation type="submission" date="2017-04" db="EMBL/GenBank/DDBJ databases">
        <authorList>
            <person name="Afonso C.L."/>
            <person name="Miller P.J."/>
            <person name="Scott M.A."/>
            <person name="Spackman E."/>
            <person name="Goraichik I."/>
            <person name="Dimitrov K.M."/>
            <person name="Suarez D.L."/>
            <person name="Swayne D.E."/>
        </authorList>
    </citation>
    <scope>NUCLEOTIDE SEQUENCE [LARGE SCALE GENOMIC DNA]</scope>
    <source>
        <strain evidence="1 2">DSM 23236</strain>
    </source>
</reference>
<dbReference type="Proteomes" id="UP000192761">
    <property type="component" value="Unassembled WGS sequence"/>
</dbReference>
<evidence type="ECO:0000313" key="2">
    <source>
        <dbReference type="Proteomes" id="UP000192761"/>
    </source>
</evidence>
<evidence type="ECO:0000313" key="1">
    <source>
        <dbReference type="EMBL" id="SMC27314.1"/>
    </source>
</evidence>
<dbReference type="AlphaFoldDB" id="A0A1W1XTX4"/>
<proteinExistence type="predicted"/>
<dbReference type="OrthoDB" id="9830326at2"/>